<dbReference type="PROSITE" id="PS50195">
    <property type="entry name" value="PX"/>
    <property type="match status" value="1"/>
</dbReference>
<evidence type="ECO:0000256" key="1">
    <source>
        <dbReference type="SAM" id="MobiDB-lite"/>
    </source>
</evidence>
<dbReference type="GO" id="GO:0035091">
    <property type="term" value="F:phosphatidylinositol binding"/>
    <property type="evidence" value="ECO:0007669"/>
    <property type="project" value="InterPro"/>
</dbReference>
<dbReference type="InterPro" id="IPR036871">
    <property type="entry name" value="PX_dom_sf"/>
</dbReference>
<dbReference type="Gene3D" id="3.30.1520.10">
    <property type="entry name" value="Phox-like domain"/>
    <property type="match status" value="1"/>
</dbReference>
<dbReference type="EnsemblProtists" id="PYU1_T006918">
    <property type="protein sequence ID" value="PYU1_T006918"/>
    <property type="gene ID" value="PYU1_G006903"/>
</dbReference>
<reference evidence="3" key="3">
    <citation type="submission" date="2015-02" db="UniProtKB">
        <authorList>
            <consortium name="EnsemblProtists"/>
        </authorList>
    </citation>
    <scope>IDENTIFICATION</scope>
    <source>
        <strain evidence="3">DAOM BR144</strain>
    </source>
</reference>
<dbReference type="EMBL" id="GL376560">
    <property type="status" value="NOT_ANNOTATED_CDS"/>
    <property type="molecule type" value="Genomic_DNA"/>
</dbReference>
<reference evidence="4" key="1">
    <citation type="journal article" date="2010" name="Genome Biol.">
        <title>Genome sequence of the necrotrophic plant pathogen Pythium ultimum reveals original pathogenicity mechanisms and effector repertoire.</title>
        <authorList>
            <person name="Levesque C.A."/>
            <person name="Brouwer H."/>
            <person name="Cano L."/>
            <person name="Hamilton J.P."/>
            <person name="Holt C."/>
            <person name="Huitema E."/>
            <person name="Raffaele S."/>
            <person name="Robideau G.P."/>
            <person name="Thines M."/>
            <person name="Win J."/>
            <person name="Zerillo M.M."/>
            <person name="Beakes G.W."/>
            <person name="Boore J.L."/>
            <person name="Busam D."/>
            <person name="Dumas B."/>
            <person name="Ferriera S."/>
            <person name="Fuerstenberg S.I."/>
            <person name="Gachon C.M."/>
            <person name="Gaulin E."/>
            <person name="Govers F."/>
            <person name="Grenville-Briggs L."/>
            <person name="Horner N."/>
            <person name="Hostetler J."/>
            <person name="Jiang R.H."/>
            <person name="Johnson J."/>
            <person name="Krajaejun T."/>
            <person name="Lin H."/>
            <person name="Meijer H.J."/>
            <person name="Moore B."/>
            <person name="Morris P."/>
            <person name="Phuntmart V."/>
            <person name="Puiu D."/>
            <person name="Shetty J."/>
            <person name="Stajich J.E."/>
            <person name="Tripathy S."/>
            <person name="Wawra S."/>
            <person name="van West P."/>
            <person name="Whitty B.R."/>
            <person name="Coutinho P.M."/>
            <person name="Henrissat B."/>
            <person name="Martin F."/>
            <person name="Thomas P.D."/>
            <person name="Tyler B.M."/>
            <person name="De Vries R.P."/>
            <person name="Kamoun S."/>
            <person name="Yandell M."/>
            <person name="Tisserat N."/>
            <person name="Buell C.R."/>
        </authorList>
    </citation>
    <scope>NUCLEOTIDE SEQUENCE</scope>
    <source>
        <strain evidence="4">DAOM:BR144</strain>
    </source>
</reference>
<dbReference type="eggNOG" id="ENOG502RQ61">
    <property type="taxonomic scope" value="Eukaryota"/>
</dbReference>
<organism evidence="3 4">
    <name type="scientific">Globisporangium ultimum (strain ATCC 200006 / CBS 805.95 / DAOM BR144)</name>
    <name type="common">Pythium ultimum</name>
    <dbReference type="NCBI Taxonomy" id="431595"/>
    <lineage>
        <taxon>Eukaryota</taxon>
        <taxon>Sar</taxon>
        <taxon>Stramenopiles</taxon>
        <taxon>Oomycota</taxon>
        <taxon>Peronosporomycetes</taxon>
        <taxon>Pythiales</taxon>
        <taxon>Pythiaceae</taxon>
        <taxon>Globisporangium</taxon>
    </lineage>
</organism>
<dbReference type="Pfam" id="PF00787">
    <property type="entry name" value="PX"/>
    <property type="match status" value="1"/>
</dbReference>
<dbReference type="Pfam" id="PF23202">
    <property type="entry name" value="PAH_ZNF598"/>
    <property type="match status" value="1"/>
</dbReference>
<evidence type="ECO:0000313" key="4">
    <source>
        <dbReference type="Proteomes" id="UP000019132"/>
    </source>
</evidence>
<dbReference type="HOGENOM" id="CLU_054133_0_0_1"/>
<sequence length="434" mass="49593">MVPDLLRVVPLKIHVRNATQTNGEPPVYEIFCRWREEKQKLDDSFIYTEWSVWKTYEEFQALDAALRTQRHCRFAKMMITVAFAPVHRVRMFFHQDQTTKFLEKRQKELDYYMQRILLFSEVGEFVSGKGSKVLAQFINAGAYVDCTRLFGSRSDSGVSSVSPTALLLLERESREISNSGSVLRTLNVDMHAAFSPSSSYASSNATAASSEKLRGNGGGSSSRKVVKQEIEDELVLRFGEHPLKRFKKRARAFRKENDPIVAAREFSKYVREEFDTEFATWLLQKFLKMLKHEDKRSALKTVAGDLLLHDDDDEDEATRKARKAELKMIQRQSSVDMREPSFSSSSTSTRLSRKQSSKQILSRVEQYANGNDDHIASFKVAAKALGNQEMTTKQFASFVRATFGRQDAQEILFLVMEGVPLPHVQDELRELLGV</sequence>
<dbReference type="InParanoid" id="K3WPM6"/>
<keyword evidence="4" id="KW-1185">Reference proteome</keyword>
<feature type="domain" description="PX" evidence="2">
    <location>
        <begin position="1"/>
        <end position="144"/>
    </location>
</feature>
<name>K3WPM6_GLOUD</name>
<reference evidence="4" key="2">
    <citation type="submission" date="2010-04" db="EMBL/GenBank/DDBJ databases">
        <authorList>
            <person name="Buell R."/>
            <person name="Hamilton J."/>
            <person name="Hostetler J."/>
        </authorList>
    </citation>
    <scope>NUCLEOTIDE SEQUENCE [LARGE SCALE GENOMIC DNA]</scope>
    <source>
        <strain evidence="4">DAOM:BR144</strain>
    </source>
</reference>
<feature type="region of interest" description="Disordered" evidence="1">
    <location>
        <begin position="329"/>
        <end position="356"/>
    </location>
</feature>
<dbReference type="Proteomes" id="UP000019132">
    <property type="component" value="Unassembled WGS sequence"/>
</dbReference>
<feature type="compositionally biased region" description="Low complexity" evidence="1">
    <location>
        <begin position="341"/>
        <end position="350"/>
    </location>
</feature>
<accession>K3WPM6</accession>
<evidence type="ECO:0000313" key="3">
    <source>
        <dbReference type="EnsemblProtists" id="PYU1_T006918"/>
    </source>
</evidence>
<dbReference type="InterPro" id="IPR057634">
    <property type="entry name" value="PAH_ZNF598/HEL2"/>
</dbReference>
<dbReference type="AlphaFoldDB" id="K3WPM6"/>
<dbReference type="OMA" id="VQWSLWK"/>
<dbReference type="VEuPathDB" id="FungiDB:PYU1_G006903"/>
<proteinExistence type="predicted"/>
<dbReference type="InterPro" id="IPR001683">
    <property type="entry name" value="PX_dom"/>
</dbReference>
<dbReference type="SUPFAM" id="SSF64268">
    <property type="entry name" value="PX domain"/>
    <property type="match status" value="1"/>
</dbReference>
<protein>
    <recommendedName>
        <fullName evidence="2">PX domain-containing protein</fullName>
    </recommendedName>
</protein>
<evidence type="ECO:0000259" key="2">
    <source>
        <dbReference type="PROSITE" id="PS50195"/>
    </source>
</evidence>